<feature type="transmembrane region" description="Helical" evidence="10">
    <location>
        <begin position="272"/>
        <end position="291"/>
    </location>
</feature>
<dbReference type="GO" id="GO:0015385">
    <property type="term" value="F:sodium:proton antiporter activity"/>
    <property type="evidence" value="ECO:0007669"/>
    <property type="project" value="InterPro"/>
</dbReference>
<keyword evidence="6 10" id="KW-0915">Sodium</keyword>
<evidence type="ECO:0000256" key="7">
    <source>
        <dbReference type="ARBA" id="ARBA00023065"/>
    </source>
</evidence>
<proteinExistence type="inferred from homology"/>
<feature type="transmembrane region" description="Helical" evidence="10">
    <location>
        <begin position="216"/>
        <end position="234"/>
    </location>
</feature>
<dbReference type="Pfam" id="PF00999">
    <property type="entry name" value="Na_H_Exchanger"/>
    <property type="match status" value="1"/>
</dbReference>
<reference evidence="12 13" key="1">
    <citation type="journal article" date="2014" name="Int. J. Syst. Evol. Microbiol.">
        <title>Complete genome sequence of Corynebacterium casei LMG S-19264T (=DSM 44701T), isolated from a smear-ripened cheese.</title>
        <authorList>
            <consortium name="US DOE Joint Genome Institute (JGI-PGF)"/>
            <person name="Walter F."/>
            <person name="Albersmeier A."/>
            <person name="Kalinowski J."/>
            <person name="Ruckert C."/>
        </authorList>
    </citation>
    <scope>NUCLEOTIDE SEQUENCE [LARGE SCALE GENOMIC DNA]</scope>
    <source>
        <strain evidence="12 13">CGMCC 1.15286</strain>
    </source>
</reference>
<dbReference type="GO" id="GO:0015386">
    <property type="term" value="F:potassium:proton antiporter activity"/>
    <property type="evidence" value="ECO:0007669"/>
    <property type="project" value="TreeGrafter"/>
</dbReference>
<keyword evidence="3 10" id="KW-1003">Cell membrane</keyword>
<dbReference type="AlphaFoldDB" id="A0A917LTT0"/>
<evidence type="ECO:0000256" key="3">
    <source>
        <dbReference type="ARBA" id="ARBA00022475"/>
    </source>
</evidence>
<name>A0A917LTT0_9BACL</name>
<dbReference type="NCBIfam" id="TIGR00831">
    <property type="entry name" value="a_cpa1"/>
    <property type="match status" value="1"/>
</dbReference>
<feature type="transmembrane region" description="Helical" evidence="10">
    <location>
        <begin position="31"/>
        <end position="49"/>
    </location>
</feature>
<dbReference type="InterPro" id="IPR004705">
    <property type="entry name" value="Cation/H_exchanger_CPA1_bac"/>
</dbReference>
<dbReference type="Gene3D" id="6.10.140.1330">
    <property type="match status" value="1"/>
</dbReference>
<feature type="transmembrane region" description="Helical" evidence="10">
    <location>
        <begin position="352"/>
        <end position="376"/>
    </location>
</feature>
<evidence type="ECO:0000256" key="5">
    <source>
        <dbReference type="ARBA" id="ARBA00022989"/>
    </source>
</evidence>
<comment type="function">
    <text evidence="10">Na(+)/H(+) antiporter that extrudes sodium in exchange for external protons.</text>
</comment>
<dbReference type="Proteomes" id="UP000600247">
    <property type="component" value="Unassembled WGS sequence"/>
</dbReference>
<feature type="transmembrane region" description="Helical" evidence="10">
    <location>
        <begin position="311"/>
        <end position="332"/>
    </location>
</feature>
<comment type="caution">
    <text evidence="10">Lacks conserved residue(s) required for the propagation of feature annotation.</text>
</comment>
<feature type="transmembrane region" description="Helical" evidence="10">
    <location>
        <begin position="113"/>
        <end position="135"/>
    </location>
</feature>
<feature type="transmembrane region" description="Helical" evidence="10">
    <location>
        <begin position="388"/>
        <end position="410"/>
    </location>
</feature>
<dbReference type="InterPro" id="IPR018422">
    <property type="entry name" value="Cation/H_exchanger_CPA1"/>
</dbReference>
<feature type="transmembrane region" description="Helical" evidence="10">
    <location>
        <begin position="156"/>
        <end position="177"/>
    </location>
</feature>
<keyword evidence="8 10" id="KW-0472">Membrane</keyword>
<evidence type="ECO:0000256" key="9">
    <source>
        <dbReference type="ARBA" id="ARBA00023201"/>
    </source>
</evidence>
<feature type="domain" description="Cation/H+ exchanger transmembrane" evidence="11">
    <location>
        <begin position="11"/>
        <end position="409"/>
    </location>
</feature>
<comment type="subcellular location">
    <subcellularLocation>
        <location evidence="1 10">Cell membrane</location>
        <topology evidence="1 10">Multi-pass membrane protein</topology>
    </subcellularLocation>
</comment>
<evidence type="ECO:0000259" key="11">
    <source>
        <dbReference type="Pfam" id="PF00999"/>
    </source>
</evidence>
<feature type="transmembrane region" description="Helical" evidence="10">
    <location>
        <begin position="183"/>
        <end position="204"/>
    </location>
</feature>
<keyword evidence="4 10" id="KW-0812">Transmembrane</keyword>
<protein>
    <submittedName>
        <fullName evidence="12">Sodium, potassium, lithium and rubidium/H(+) antiporter</fullName>
    </submittedName>
</protein>
<evidence type="ECO:0000256" key="6">
    <source>
        <dbReference type="ARBA" id="ARBA00023053"/>
    </source>
</evidence>
<feature type="transmembrane region" description="Helical" evidence="10">
    <location>
        <begin position="84"/>
        <end position="107"/>
    </location>
</feature>
<comment type="similarity">
    <text evidence="10">Belongs to the monovalent cation:proton antiporter 1 (CPA1) transporter (TC 2.A.36) family.</text>
</comment>
<accession>A0A917LTT0</accession>
<organism evidence="12 13">
    <name type="scientific">Paenibacillus radicis</name>
    <name type="common">ex Gao et al. 2016</name>
    <dbReference type="NCBI Taxonomy" id="1737354"/>
    <lineage>
        <taxon>Bacteria</taxon>
        <taxon>Bacillati</taxon>
        <taxon>Bacillota</taxon>
        <taxon>Bacilli</taxon>
        <taxon>Bacillales</taxon>
        <taxon>Paenibacillaceae</taxon>
        <taxon>Paenibacillus</taxon>
    </lineage>
</organism>
<keyword evidence="13" id="KW-1185">Reference proteome</keyword>
<dbReference type="PANTHER" id="PTHR10110">
    <property type="entry name" value="SODIUM/HYDROGEN EXCHANGER"/>
    <property type="match status" value="1"/>
</dbReference>
<keyword evidence="5 10" id="KW-1133">Transmembrane helix</keyword>
<evidence type="ECO:0000313" key="13">
    <source>
        <dbReference type="Proteomes" id="UP000600247"/>
    </source>
</evidence>
<dbReference type="PANTHER" id="PTHR10110:SF86">
    <property type="entry name" value="SODIUM_HYDROGEN EXCHANGER 7"/>
    <property type="match status" value="1"/>
</dbReference>
<evidence type="ECO:0000313" key="12">
    <source>
        <dbReference type="EMBL" id="GGG54949.1"/>
    </source>
</evidence>
<keyword evidence="2 10" id="KW-0813">Transport</keyword>
<comment type="caution">
    <text evidence="12">The sequence shown here is derived from an EMBL/GenBank/DDBJ whole genome shotgun (WGS) entry which is preliminary data.</text>
</comment>
<dbReference type="EMBL" id="BMHY01000001">
    <property type="protein sequence ID" value="GGG54949.1"/>
    <property type="molecule type" value="Genomic_DNA"/>
</dbReference>
<dbReference type="GO" id="GO:0005886">
    <property type="term" value="C:plasma membrane"/>
    <property type="evidence" value="ECO:0007669"/>
    <property type="project" value="UniProtKB-SubCell"/>
</dbReference>
<keyword evidence="9 10" id="KW-0739">Sodium transport</keyword>
<keyword evidence="7 10" id="KW-0406">Ion transport</keyword>
<evidence type="ECO:0000256" key="4">
    <source>
        <dbReference type="ARBA" id="ARBA00022692"/>
    </source>
</evidence>
<keyword evidence="10" id="KW-0050">Antiport</keyword>
<dbReference type="GO" id="GO:0098719">
    <property type="term" value="P:sodium ion import across plasma membrane"/>
    <property type="evidence" value="ECO:0007669"/>
    <property type="project" value="TreeGrafter"/>
</dbReference>
<evidence type="ECO:0000256" key="10">
    <source>
        <dbReference type="RuleBase" id="RU366002"/>
    </source>
</evidence>
<dbReference type="GO" id="GO:0051453">
    <property type="term" value="P:regulation of intracellular pH"/>
    <property type="evidence" value="ECO:0007669"/>
    <property type="project" value="TreeGrafter"/>
</dbReference>
<evidence type="ECO:0000256" key="8">
    <source>
        <dbReference type="ARBA" id="ARBA00023136"/>
    </source>
</evidence>
<evidence type="ECO:0000256" key="2">
    <source>
        <dbReference type="ARBA" id="ARBA00022448"/>
    </source>
</evidence>
<gene>
    <name evidence="12" type="primary">nhaK</name>
    <name evidence="12" type="ORF">GCM10010918_04770</name>
</gene>
<dbReference type="InterPro" id="IPR006153">
    <property type="entry name" value="Cation/H_exchanger_TM"/>
</dbReference>
<evidence type="ECO:0000256" key="1">
    <source>
        <dbReference type="ARBA" id="ARBA00004651"/>
    </source>
</evidence>
<sequence length="677" mass="75427">MEMMLAILGIITLIAVSHVLNRIVPFIPVPIIQIVLGILLAFLPTEMHIPLDPELFMVLFIAPLLFNDGKVTPRDELWKLRAPILLLAVGLVFVTVLIGGYTINAWIPTIPLAAAFGLAAILSPTDAVAVSSISARVHLPKQIHRLLEGEALMNDASGLVAFKFAIAATVTGAFSIWKASFSFVIIAVGGLLFGAFLGLVIIWIRALLRRFGMEDVTVHMMLVIVTPFLIYILAEELGLSGILAAVAGGVIHAVERDKIRHEEVELRVVSDSTWSVILFVLNGFVFVLLGLQIPDVMTAIFQDQAHNNVQVVGYVFLLYILLIVIRCIWVYLSNVFSRGQNNDQERTSWLSILLLSVSGVRGTLTLAGAFSIPLFLDNGQIFPERDLIIFLAAGVILLSLITASIVLPLLTSNAEQQLEEAGSDPSKEALKKSIKAAIAAAQHARTDENDHAAAAVISAYNQKLASLKYAYGPAENQMQMREDELELRRLAIEAERKHLNKLVEEGEVKPEESKRIQTFLSGVELVLTNRWRMFWMLLKGLLRKLAGTANPDKKFRDHALTPEERLRFRQIRIRTSEAAIEALKQSIMDDNKASAYKVIAGYNRRLAELRRQQSVDEGNEQFEEQKKELQLACIQAERNQLQCLYEQSELSRKQLNKLQMMVSYREADIIEENAEEA</sequence>